<dbReference type="AlphaFoldDB" id="A0A1B0C5H4"/>
<comment type="similarity">
    <text evidence="2">Belongs to the SVP26 family.</text>
</comment>
<evidence type="ECO:0000256" key="5">
    <source>
        <dbReference type="ARBA" id="ARBA00022989"/>
    </source>
</evidence>
<evidence type="ECO:0000313" key="8">
    <source>
        <dbReference type="EnsemblMetazoa" id="GPPI049680-PA"/>
    </source>
</evidence>
<keyword evidence="5 7" id="KW-1133">Transmembrane helix</keyword>
<evidence type="ECO:0000256" key="6">
    <source>
        <dbReference type="ARBA" id="ARBA00023136"/>
    </source>
</evidence>
<evidence type="ECO:0000256" key="2">
    <source>
        <dbReference type="ARBA" id="ARBA00008096"/>
    </source>
</evidence>
<dbReference type="InterPro" id="IPR007277">
    <property type="entry name" value="Svp26/Tex261"/>
</dbReference>
<dbReference type="GO" id="GO:0000139">
    <property type="term" value="C:Golgi membrane"/>
    <property type="evidence" value="ECO:0007669"/>
    <property type="project" value="TreeGrafter"/>
</dbReference>
<dbReference type="GO" id="GO:0005789">
    <property type="term" value="C:endoplasmic reticulum membrane"/>
    <property type="evidence" value="ECO:0007669"/>
    <property type="project" value="TreeGrafter"/>
</dbReference>
<organism evidence="8 9">
    <name type="scientific">Glossina palpalis gambiensis</name>
    <dbReference type="NCBI Taxonomy" id="67801"/>
    <lineage>
        <taxon>Eukaryota</taxon>
        <taxon>Metazoa</taxon>
        <taxon>Ecdysozoa</taxon>
        <taxon>Arthropoda</taxon>
        <taxon>Hexapoda</taxon>
        <taxon>Insecta</taxon>
        <taxon>Pterygota</taxon>
        <taxon>Neoptera</taxon>
        <taxon>Endopterygota</taxon>
        <taxon>Diptera</taxon>
        <taxon>Brachycera</taxon>
        <taxon>Muscomorpha</taxon>
        <taxon>Hippoboscoidea</taxon>
        <taxon>Glossinidae</taxon>
        <taxon>Glossina</taxon>
    </lineage>
</organism>
<keyword evidence="4 7" id="KW-0812">Transmembrane</keyword>
<evidence type="ECO:0000313" key="9">
    <source>
        <dbReference type="Proteomes" id="UP000092460"/>
    </source>
</evidence>
<comment type="subcellular location">
    <subcellularLocation>
        <location evidence="1">Membrane</location>
        <topology evidence="1">Multi-pass membrane protein</topology>
    </subcellularLocation>
</comment>
<protein>
    <recommendedName>
        <fullName evidence="3">Protein TEX261</fullName>
    </recommendedName>
</protein>
<dbReference type="PANTHER" id="PTHR13144">
    <property type="entry name" value="TEX261 PROTEIN"/>
    <property type="match status" value="1"/>
</dbReference>
<evidence type="ECO:0000256" key="4">
    <source>
        <dbReference type="ARBA" id="ARBA00022692"/>
    </source>
</evidence>
<evidence type="ECO:0000256" key="7">
    <source>
        <dbReference type="SAM" id="Phobius"/>
    </source>
</evidence>
<feature type="transmembrane region" description="Helical" evidence="7">
    <location>
        <begin position="118"/>
        <end position="142"/>
    </location>
</feature>
<sequence length="205" mass="23395">MVFMYILSWLALILQVVFVTISIVAGLYYIAELVEEYTTAARKVILFMISFTMFVYTMFIFCDDLPWRMVIMGFVTQAFHLAIMGNFPFIKFLSIPFIGSVVCLILNHFLAFQYFTSFYYPFTQVLAYFTICLWMVPFALFVSLSANDNVLPTTINDRHIEALRSCVLTCPSDIPKYALVAILTNRPVSTTPGIISKSRLTSGQL</sequence>
<evidence type="ECO:0000256" key="1">
    <source>
        <dbReference type="ARBA" id="ARBA00004141"/>
    </source>
</evidence>
<name>A0A1B0C5H4_9MUSC</name>
<reference evidence="8" key="2">
    <citation type="submission" date="2020-05" db="UniProtKB">
        <authorList>
            <consortium name="EnsemblMetazoa"/>
        </authorList>
    </citation>
    <scope>IDENTIFICATION</scope>
    <source>
        <strain evidence="8">IAEA</strain>
    </source>
</reference>
<dbReference type="PANTHER" id="PTHR13144:SF0">
    <property type="entry name" value="PROTEIN TEX261"/>
    <property type="match status" value="1"/>
</dbReference>
<reference evidence="9" key="1">
    <citation type="submission" date="2015-01" db="EMBL/GenBank/DDBJ databases">
        <authorList>
            <person name="Aksoy S."/>
            <person name="Warren W."/>
            <person name="Wilson R.K."/>
        </authorList>
    </citation>
    <scope>NUCLEOTIDE SEQUENCE [LARGE SCALE GENOMIC DNA]</scope>
    <source>
        <strain evidence="9">IAEA</strain>
    </source>
</reference>
<keyword evidence="9" id="KW-1185">Reference proteome</keyword>
<dbReference type="EnsemblMetazoa" id="GPPI049680-RA">
    <property type="protein sequence ID" value="GPPI049680-PA"/>
    <property type="gene ID" value="GPPI049680"/>
</dbReference>
<accession>A0A1B0C5H4</accession>
<dbReference type="GO" id="GO:0030134">
    <property type="term" value="C:COPII-coated ER to Golgi transport vesicle"/>
    <property type="evidence" value="ECO:0007669"/>
    <property type="project" value="TreeGrafter"/>
</dbReference>
<dbReference type="EMBL" id="JXJN01025984">
    <property type="status" value="NOT_ANNOTATED_CDS"/>
    <property type="molecule type" value="Genomic_DNA"/>
</dbReference>
<feature type="transmembrane region" description="Helical" evidence="7">
    <location>
        <begin position="43"/>
        <end position="61"/>
    </location>
</feature>
<dbReference type="GO" id="GO:0097020">
    <property type="term" value="F:COPII receptor activity"/>
    <property type="evidence" value="ECO:0007669"/>
    <property type="project" value="InterPro"/>
</dbReference>
<dbReference type="Proteomes" id="UP000092460">
    <property type="component" value="Unassembled WGS sequence"/>
</dbReference>
<feature type="transmembrane region" description="Helical" evidence="7">
    <location>
        <begin position="67"/>
        <end position="85"/>
    </location>
</feature>
<dbReference type="Pfam" id="PF04148">
    <property type="entry name" value="Erv26"/>
    <property type="match status" value="1"/>
</dbReference>
<keyword evidence="6 7" id="KW-0472">Membrane</keyword>
<evidence type="ECO:0000256" key="3">
    <source>
        <dbReference type="ARBA" id="ARBA00017877"/>
    </source>
</evidence>
<proteinExistence type="inferred from homology"/>
<feature type="transmembrane region" description="Helical" evidence="7">
    <location>
        <begin position="92"/>
        <end position="112"/>
    </location>
</feature>
<feature type="transmembrane region" description="Helical" evidence="7">
    <location>
        <begin position="6"/>
        <end position="31"/>
    </location>
</feature>
<dbReference type="GO" id="GO:0006888">
    <property type="term" value="P:endoplasmic reticulum to Golgi vesicle-mediated transport"/>
    <property type="evidence" value="ECO:0007669"/>
    <property type="project" value="InterPro"/>
</dbReference>
<dbReference type="VEuPathDB" id="VectorBase:GPPI049680"/>